<dbReference type="GO" id="GO:0003700">
    <property type="term" value="F:DNA-binding transcription factor activity"/>
    <property type="evidence" value="ECO:0007669"/>
    <property type="project" value="InterPro"/>
</dbReference>
<dbReference type="Gene3D" id="1.10.10.10">
    <property type="entry name" value="Winged helix-like DNA-binding domain superfamily/Winged helix DNA-binding domain"/>
    <property type="match status" value="1"/>
</dbReference>
<dbReference type="PROSITE" id="PS50931">
    <property type="entry name" value="HTH_LYSR"/>
    <property type="match status" value="1"/>
</dbReference>
<dbReference type="Proteomes" id="UP000397656">
    <property type="component" value="Chromosome 1"/>
</dbReference>
<dbReference type="InterPro" id="IPR000847">
    <property type="entry name" value="LysR_HTH_N"/>
</dbReference>
<dbReference type="PANTHER" id="PTHR30537:SF1">
    <property type="entry name" value="HTH-TYPE TRANSCRIPTIONAL REGULATOR PGRR"/>
    <property type="match status" value="1"/>
</dbReference>
<dbReference type="GO" id="GO:0006351">
    <property type="term" value="P:DNA-templated transcription"/>
    <property type="evidence" value="ECO:0007669"/>
    <property type="project" value="TreeGrafter"/>
</dbReference>
<proteinExistence type="inferred from homology"/>
<dbReference type="SUPFAM" id="SSF46785">
    <property type="entry name" value="Winged helix' DNA-binding domain"/>
    <property type="match status" value="1"/>
</dbReference>
<dbReference type="GO" id="GO:0043565">
    <property type="term" value="F:sequence-specific DNA binding"/>
    <property type="evidence" value="ECO:0007669"/>
    <property type="project" value="TreeGrafter"/>
</dbReference>
<evidence type="ECO:0000256" key="1">
    <source>
        <dbReference type="ARBA" id="ARBA00009437"/>
    </source>
</evidence>
<dbReference type="Pfam" id="PF03466">
    <property type="entry name" value="LysR_substrate"/>
    <property type="match status" value="1"/>
</dbReference>
<evidence type="ECO:0000259" key="5">
    <source>
        <dbReference type="PROSITE" id="PS50931"/>
    </source>
</evidence>
<dbReference type="InterPro" id="IPR036390">
    <property type="entry name" value="WH_DNA-bd_sf"/>
</dbReference>
<dbReference type="CDD" id="cd08474">
    <property type="entry name" value="PBP2_CrgA_like_5"/>
    <property type="match status" value="1"/>
</dbReference>
<dbReference type="PRINTS" id="PR00039">
    <property type="entry name" value="HTHLYSR"/>
</dbReference>
<dbReference type="PANTHER" id="PTHR30537">
    <property type="entry name" value="HTH-TYPE TRANSCRIPTIONAL REGULATOR"/>
    <property type="match status" value="1"/>
</dbReference>
<dbReference type="SUPFAM" id="SSF53850">
    <property type="entry name" value="Periplasmic binding protein-like II"/>
    <property type="match status" value="1"/>
</dbReference>
<dbReference type="AlphaFoldDB" id="A0A643FS85"/>
<keyword evidence="3" id="KW-0238">DNA-binding</keyword>
<dbReference type="GeneID" id="98403243"/>
<evidence type="ECO:0000313" key="7">
    <source>
        <dbReference type="Proteomes" id="UP000397656"/>
    </source>
</evidence>
<name>A0A643FS85_9BURK</name>
<organism evidence="6 7">
    <name type="scientific">Cupriavidus basilensis</name>
    <dbReference type="NCBI Taxonomy" id="68895"/>
    <lineage>
        <taxon>Bacteria</taxon>
        <taxon>Pseudomonadati</taxon>
        <taxon>Pseudomonadota</taxon>
        <taxon>Betaproteobacteria</taxon>
        <taxon>Burkholderiales</taxon>
        <taxon>Burkholderiaceae</taxon>
        <taxon>Cupriavidus</taxon>
    </lineage>
</organism>
<comment type="similarity">
    <text evidence="1">Belongs to the LysR transcriptional regulatory family.</text>
</comment>
<evidence type="ECO:0000256" key="3">
    <source>
        <dbReference type="ARBA" id="ARBA00023125"/>
    </source>
</evidence>
<keyword evidence="4" id="KW-0804">Transcription</keyword>
<dbReference type="FunFam" id="1.10.10.10:FF:000001">
    <property type="entry name" value="LysR family transcriptional regulator"/>
    <property type="match status" value="1"/>
</dbReference>
<accession>A0A643FS85</accession>
<evidence type="ECO:0000256" key="4">
    <source>
        <dbReference type="ARBA" id="ARBA00023163"/>
    </source>
</evidence>
<feature type="domain" description="HTH lysR-type" evidence="5">
    <location>
        <begin position="10"/>
        <end position="67"/>
    </location>
</feature>
<gene>
    <name evidence="6" type="ORF">F7R26_020170</name>
</gene>
<dbReference type="Gene3D" id="3.40.190.290">
    <property type="match status" value="1"/>
</dbReference>
<dbReference type="RefSeq" id="WP_150987561.1">
    <property type="nucleotide sequence ID" value="NZ_CP062803.1"/>
</dbReference>
<evidence type="ECO:0000256" key="2">
    <source>
        <dbReference type="ARBA" id="ARBA00023015"/>
    </source>
</evidence>
<dbReference type="EMBL" id="CP062803">
    <property type="protein sequence ID" value="QOT76406.1"/>
    <property type="molecule type" value="Genomic_DNA"/>
</dbReference>
<evidence type="ECO:0000313" key="6">
    <source>
        <dbReference type="EMBL" id="QOT76406.1"/>
    </source>
</evidence>
<dbReference type="InterPro" id="IPR036388">
    <property type="entry name" value="WH-like_DNA-bd_sf"/>
</dbReference>
<protein>
    <submittedName>
        <fullName evidence="6">LysR family transcriptional regulator</fullName>
    </submittedName>
</protein>
<reference evidence="6 7" key="1">
    <citation type="submission" date="2020-10" db="EMBL/GenBank/DDBJ databases">
        <title>Complete genome sequence of Cupriavidus basilensis CCUG 49340T.</title>
        <authorList>
            <person name="Salva-Serra F."/>
            <person name="Donoso R.A."/>
            <person name="Cho K.H."/>
            <person name="Yoo J.A."/>
            <person name="Lee K."/>
            <person name="Yoon S.-H."/>
            <person name="Perez-Pantoja D."/>
            <person name="Moore E.R.B."/>
        </authorList>
    </citation>
    <scope>NUCLEOTIDE SEQUENCE [LARGE SCALE GENOMIC DNA]</scope>
    <source>
        <strain evidence="7">CCUG 49340</strain>
    </source>
</reference>
<dbReference type="InterPro" id="IPR005119">
    <property type="entry name" value="LysR_subst-bd"/>
</dbReference>
<sequence>MKPDVSLDPDLLPAMAAFVRVARLGSFTAAAAALAVSPSAISQTIRQLEQRLGVRLLQRTTRRVGLSEAGAALLARVEPALTEIGAAADDARQQREMPAGTLRITTSYSAAATALQPVLVEFMRLYPSICVDVAVDDRLTDLIAEGFDAGLRLGEALQRDMVAIPITGPMRMVVAGTPDYFARHGKPKLPRDLQAHACLHYRFGPAGQVYRWEFMHAARQATVDTGVALIANDKALLHQAALAGLGLLYEFEALLRAPLASGHLVTVLDDWLPPFDGFYLYYPGRLLMPAKLRVFVDFLKARAPLAPASSAA</sequence>
<dbReference type="Pfam" id="PF00126">
    <property type="entry name" value="HTH_1"/>
    <property type="match status" value="1"/>
</dbReference>
<keyword evidence="2" id="KW-0805">Transcription regulation</keyword>
<dbReference type="InterPro" id="IPR058163">
    <property type="entry name" value="LysR-type_TF_proteobact-type"/>
</dbReference>